<name>A0A2A9MGE6_BESBE</name>
<accession>A0A2A9MGE6</accession>
<dbReference type="AlphaFoldDB" id="A0A2A9MGE6"/>
<evidence type="ECO:0000313" key="5">
    <source>
        <dbReference type="Proteomes" id="UP000224006"/>
    </source>
</evidence>
<keyword evidence="1" id="KW-0175">Coiled coil</keyword>
<dbReference type="RefSeq" id="XP_029219340.1">
    <property type="nucleotide sequence ID" value="XM_029364632.1"/>
</dbReference>
<keyword evidence="3" id="KW-0472">Membrane</keyword>
<keyword evidence="5" id="KW-1185">Reference proteome</keyword>
<sequence>MLGPLRACRPPASSVCASSLSPSLVRSAAAAANRQAGEPCSAGASSLLSSSARSSSAGAAAVSSSGSTSASRSLLLSSLSSSAFSASPSSFSAASRLATSSRSSLSRFWSGPLVDDLRSRGFSSAGAPQKPQKTANSSETWLEVERARPRVPNAFDGTYQWPQAAPNPLEIKRETFQAFMHGKTERFSRELKVFLYGWGITLFIVGLTLLTIKLMAPDDFEWVEAERERMEQAKRKKANAEAAALAAAKRLQEGEGGQ</sequence>
<dbReference type="EMBL" id="NWUJ01000005">
    <property type="protein sequence ID" value="PFH35331.1"/>
    <property type="molecule type" value="Genomic_DNA"/>
</dbReference>
<comment type="caution">
    <text evidence="4">The sequence shown here is derived from an EMBL/GenBank/DDBJ whole genome shotgun (WGS) entry which is preliminary data.</text>
</comment>
<dbReference type="VEuPathDB" id="ToxoDB:BESB_062180"/>
<feature type="transmembrane region" description="Helical" evidence="3">
    <location>
        <begin position="193"/>
        <end position="212"/>
    </location>
</feature>
<reference evidence="4 5" key="1">
    <citation type="submission" date="2017-09" db="EMBL/GenBank/DDBJ databases">
        <title>Genome sequencing of Besnoitia besnoiti strain Bb-Ger1.</title>
        <authorList>
            <person name="Schares G."/>
            <person name="Venepally P."/>
            <person name="Lorenzi H.A."/>
        </authorList>
    </citation>
    <scope>NUCLEOTIDE SEQUENCE [LARGE SCALE GENOMIC DNA]</scope>
    <source>
        <strain evidence="4 5">Bb-Ger1</strain>
    </source>
</reference>
<keyword evidence="3" id="KW-0812">Transmembrane</keyword>
<evidence type="ECO:0000256" key="1">
    <source>
        <dbReference type="SAM" id="Coils"/>
    </source>
</evidence>
<feature type="compositionally biased region" description="Polar residues" evidence="2">
    <location>
        <begin position="131"/>
        <end position="140"/>
    </location>
</feature>
<organism evidence="4 5">
    <name type="scientific">Besnoitia besnoiti</name>
    <name type="common">Apicomplexan protozoan</name>
    <dbReference type="NCBI Taxonomy" id="94643"/>
    <lineage>
        <taxon>Eukaryota</taxon>
        <taxon>Sar</taxon>
        <taxon>Alveolata</taxon>
        <taxon>Apicomplexa</taxon>
        <taxon>Conoidasida</taxon>
        <taxon>Coccidia</taxon>
        <taxon>Eucoccidiorida</taxon>
        <taxon>Eimeriorina</taxon>
        <taxon>Sarcocystidae</taxon>
        <taxon>Besnoitia</taxon>
    </lineage>
</organism>
<proteinExistence type="predicted"/>
<feature type="region of interest" description="Disordered" evidence="2">
    <location>
        <begin position="120"/>
        <end position="141"/>
    </location>
</feature>
<evidence type="ECO:0008006" key="6">
    <source>
        <dbReference type="Google" id="ProtNLM"/>
    </source>
</evidence>
<feature type="coiled-coil region" evidence="1">
    <location>
        <begin position="223"/>
        <end position="250"/>
    </location>
</feature>
<protein>
    <recommendedName>
        <fullName evidence="6">Transmembrane protein</fullName>
    </recommendedName>
</protein>
<dbReference type="Proteomes" id="UP000224006">
    <property type="component" value="Chromosome V"/>
</dbReference>
<dbReference type="KEGG" id="bbes:BESB_062180"/>
<evidence type="ECO:0000313" key="4">
    <source>
        <dbReference type="EMBL" id="PFH35331.1"/>
    </source>
</evidence>
<keyword evidence="3" id="KW-1133">Transmembrane helix</keyword>
<gene>
    <name evidence="4" type="ORF">BESB_062180</name>
</gene>
<evidence type="ECO:0000256" key="3">
    <source>
        <dbReference type="SAM" id="Phobius"/>
    </source>
</evidence>
<evidence type="ECO:0000256" key="2">
    <source>
        <dbReference type="SAM" id="MobiDB-lite"/>
    </source>
</evidence>
<dbReference type="GeneID" id="40311146"/>
<dbReference type="OrthoDB" id="364838at2759"/>